<dbReference type="Pfam" id="PF11461">
    <property type="entry name" value="RILP"/>
    <property type="match status" value="1"/>
</dbReference>
<keyword evidence="7" id="KW-1133">Transmembrane helix</keyword>
<dbReference type="FunFam" id="2.170.300.10:FF:000041">
    <property type="entry name" value="Tyrosine protein kinase receptor tie-1, putative"/>
    <property type="match status" value="1"/>
</dbReference>
<keyword evidence="7" id="KW-0472">Membrane</keyword>
<dbReference type="InterPro" id="IPR042635">
    <property type="entry name" value="MEGF10/SREC1/2-like"/>
</dbReference>
<keyword evidence="2" id="KW-0732">Signal</keyword>
<dbReference type="PROSITE" id="PS50026">
    <property type="entry name" value="EGF_3"/>
    <property type="match status" value="1"/>
</dbReference>
<dbReference type="GO" id="GO:0007157">
    <property type="term" value="P:heterophilic cell-cell adhesion via plasma membrane cell adhesion molecules"/>
    <property type="evidence" value="ECO:0007669"/>
    <property type="project" value="TreeGrafter"/>
</dbReference>
<feature type="non-terminal residue" evidence="10">
    <location>
        <position position="738"/>
    </location>
</feature>
<evidence type="ECO:0000256" key="4">
    <source>
        <dbReference type="ARBA" id="ARBA00023157"/>
    </source>
</evidence>
<keyword evidence="4 5" id="KW-1015">Disulfide bond</keyword>
<dbReference type="GO" id="GO:0016020">
    <property type="term" value="C:membrane"/>
    <property type="evidence" value="ECO:0007669"/>
    <property type="project" value="TreeGrafter"/>
</dbReference>
<feature type="disulfide bond" evidence="5">
    <location>
        <begin position="576"/>
        <end position="585"/>
    </location>
</feature>
<dbReference type="InterPro" id="IPR000742">
    <property type="entry name" value="EGF"/>
</dbReference>
<reference evidence="10" key="1">
    <citation type="submission" date="2020-07" db="EMBL/GenBank/DDBJ databases">
        <title>Clarias magur genome sequencing, assembly and annotation.</title>
        <authorList>
            <person name="Kushwaha B."/>
            <person name="Kumar R."/>
            <person name="Das P."/>
            <person name="Joshi C.G."/>
            <person name="Kumar D."/>
            <person name="Nagpure N.S."/>
            <person name="Pandey M."/>
            <person name="Agarwal S."/>
            <person name="Srivastava S."/>
            <person name="Singh M."/>
            <person name="Sahoo L."/>
            <person name="Jayasankar P."/>
            <person name="Meher P.K."/>
            <person name="Koringa P.G."/>
            <person name="Iquebal M.A."/>
            <person name="Das S.P."/>
            <person name="Bit A."/>
            <person name="Patnaik S."/>
            <person name="Patel N."/>
            <person name="Shah T.M."/>
            <person name="Hinsu A."/>
            <person name="Jena J.K."/>
        </authorList>
    </citation>
    <scope>NUCLEOTIDE SEQUENCE</scope>
    <source>
        <strain evidence="10">CIFAMagur01</strain>
        <tissue evidence="10">Testis</tissue>
    </source>
</reference>
<feature type="coiled-coil region" evidence="6">
    <location>
        <begin position="7"/>
        <end position="143"/>
    </location>
</feature>
<dbReference type="SMART" id="SM00180">
    <property type="entry name" value="EGF_Lam"/>
    <property type="match status" value="5"/>
</dbReference>
<proteinExistence type="predicted"/>
<feature type="domain" description="RH2" evidence="9">
    <location>
        <begin position="169"/>
        <end position="245"/>
    </location>
</feature>
<comment type="caution">
    <text evidence="5">Lacks conserved residue(s) required for the propagation of feature annotation.</text>
</comment>
<keyword evidence="10" id="KW-0675">Receptor</keyword>
<evidence type="ECO:0000313" key="10">
    <source>
        <dbReference type="EMBL" id="KAF5900600.1"/>
    </source>
</evidence>
<evidence type="ECO:0000256" key="3">
    <source>
        <dbReference type="ARBA" id="ARBA00022737"/>
    </source>
</evidence>
<dbReference type="GO" id="GO:0046983">
    <property type="term" value="F:protein dimerization activity"/>
    <property type="evidence" value="ECO:0007669"/>
    <property type="project" value="InterPro"/>
</dbReference>
<feature type="transmembrane region" description="Helical" evidence="7">
    <location>
        <begin position="622"/>
        <end position="646"/>
    </location>
</feature>
<dbReference type="GO" id="GO:0016322">
    <property type="term" value="P:neuron remodeling"/>
    <property type="evidence" value="ECO:0007669"/>
    <property type="project" value="TreeGrafter"/>
</dbReference>
<dbReference type="Pfam" id="PF00053">
    <property type="entry name" value="EGF_laminin"/>
    <property type="match status" value="2"/>
</dbReference>
<evidence type="ECO:0000259" key="9">
    <source>
        <dbReference type="PROSITE" id="PS51777"/>
    </source>
</evidence>
<dbReference type="GO" id="GO:0016358">
    <property type="term" value="P:dendrite development"/>
    <property type="evidence" value="ECO:0007669"/>
    <property type="project" value="TreeGrafter"/>
</dbReference>
<dbReference type="EMBL" id="QNUK01000132">
    <property type="protein sequence ID" value="KAF5900600.1"/>
    <property type="molecule type" value="Genomic_DNA"/>
</dbReference>
<keyword evidence="7" id="KW-0812">Transmembrane</keyword>
<feature type="non-terminal residue" evidence="10">
    <location>
        <position position="1"/>
    </location>
</feature>
<dbReference type="Gene3D" id="6.10.230.10">
    <property type="match status" value="1"/>
</dbReference>
<dbReference type="SMART" id="SM00181">
    <property type="entry name" value="EGF"/>
    <property type="match status" value="6"/>
</dbReference>
<protein>
    <submittedName>
        <fullName evidence="10">Scavenger receptor class F member 1-like</fullName>
    </submittedName>
</protein>
<dbReference type="Gene3D" id="2.170.300.10">
    <property type="entry name" value="Tie2 ligand-binding domain superfamily"/>
    <property type="match status" value="2"/>
</dbReference>
<feature type="domain" description="EGF-like" evidence="8">
    <location>
        <begin position="551"/>
        <end position="586"/>
    </location>
</feature>
<dbReference type="PROSITE" id="PS00022">
    <property type="entry name" value="EGF_1"/>
    <property type="match status" value="2"/>
</dbReference>
<organism evidence="10 11">
    <name type="scientific">Clarias magur</name>
    <name type="common">Asian catfish</name>
    <name type="synonym">Macropteronotus magur</name>
    <dbReference type="NCBI Taxonomy" id="1594786"/>
    <lineage>
        <taxon>Eukaryota</taxon>
        <taxon>Metazoa</taxon>
        <taxon>Chordata</taxon>
        <taxon>Craniata</taxon>
        <taxon>Vertebrata</taxon>
        <taxon>Euteleostomi</taxon>
        <taxon>Actinopterygii</taxon>
        <taxon>Neopterygii</taxon>
        <taxon>Teleostei</taxon>
        <taxon>Ostariophysi</taxon>
        <taxon>Siluriformes</taxon>
        <taxon>Clariidae</taxon>
        <taxon>Clarias</taxon>
    </lineage>
</organism>
<dbReference type="SUPFAM" id="SSF161256">
    <property type="entry name" value="RILP dimerisation region"/>
    <property type="match status" value="1"/>
</dbReference>
<dbReference type="InterPro" id="IPR021563">
    <property type="entry name" value="RILP_dimer"/>
</dbReference>
<dbReference type="PROSITE" id="PS51777">
    <property type="entry name" value="RH2"/>
    <property type="match status" value="1"/>
</dbReference>
<dbReference type="OrthoDB" id="6130531at2759"/>
<dbReference type="PRINTS" id="PR00011">
    <property type="entry name" value="EGFLAMININ"/>
</dbReference>
<evidence type="ECO:0000256" key="6">
    <source>
        <dbReference type="SAM" id="Coils"/>
    </source>
</evidence>
<evidence type="ECO:0000256" key="2">
    <source>
        <dbReference type="ARBA" id="ARBA00022729"/>
    </source>
</evidence>
<evidence type="ECO:0000256" key="7">
    <source>
        <dbReference type="SAM" id="Phobius"/>
    </source>
</evidence>
<name>A0A8J4XE10_CLAMG</name>
<dbReference type="InterPro" id="IPR034744">
    <property type="entry name" value="RH2"/>
</dbReference>
<dbReference type="PANTHER" id="PTHR24043:SF0">
    <property type="entry name" value="SCAVENGER RECEPTOR CLASS F MEMBER 1"/>
    <property type="match status" value="1"/>
</dbReference>
<sequence>QEWQQKEQKCRLEMEALQKELQQLQEENQELLGRLQSSLSKEDRTQRQEREVMLKLKEVVDKQRDELRAKVQEISKTSKEVEALQEQLDRFMKMNGELRNKQGMMQTQLKSIAERKVDLEEDLAEKQKEILRLVAQLEQAKANTTPVNTNSPPLDMTYKVIIDLRDPNRPCFTKQEVRDILFERNELKANLFLVQEELAFYQREILNDERCPGFLLEAVRAAIKKQRTIIKTKMLGIPEDECSSDEEKGSLFEKRKGEDCPDSKPHQSRIRNLFGYLSRSGSDRSSHQINTCPPEFWGSDCRKQCLCHPNGRCDPVTGVCKCLPNYWGDLCQNSCKCGRHGRCDPIYGNCTCEKGWWSSTCNQFCQCHPDTSSCDPVTGLCICKEGYWGQKCSSYCNCNTSPCKQHSGECQCISGWWGPDCKRQCICDLNHSKCDPKTGECLCQPGYKKPFCREPCSAGSYGSGCLESCGHCEGGKPCSKLDGSCSACAPGWNGTRCDRTCPSGYHGVRCQEVCPRCRKGKPCDFVTGKCAHCDLGWTGPRCDQMCPNGTFGDGCRFPCSPCYHGRCDHVTGRCLCQPGFQGDRCNSSCPDKMYGTNCLSACDCGGDSCHPATGKCPYSRRAGLLVGLLIPLLVLFLALLFCCCCCGRPADGKDRVAEGDGSTTGRMKHHVYTVLANMSSAMPCLSLWSSGLPRVTVSHHDPEVTFNHSFIEPPSGWVSESFETDEDGEPVYCVPPRE</sequence>
<keyword evidence="3" id="KW-0677">Repeat</keyword>
<evidence type="ECO:0000259" key="8">
    <source>
        <dbReference type="PROSITE" id="PS50026"/>
    </source>
</evidence>
<dbReference type="GO" id="GO:0005044">
    <property type="term" value="F:scavenger receptor activity"/>
    <property type="evidence" value="ECO:0007669"/>
    <property type="project" value="InterPro"/>
</dbReference>
<comment type="caution">
    <text evidence="10">The sequence shown here is derived from an EMBL/GenBank/DDBJ whole genome shotgun (WGS) entry which is preliminary data.</text>
</comment>
<dbReference type="GO" id="GO:0030169">
    <property type="term" value="F:low-density lipoprotein particle binding"/>
    <property type="evidence" value="ECO:0007669"/>
    <property type="project" value="TreeGrafter"/>
</dbReference>
<keyword evidence="6" id="KW-0175">Coiled coil</keyword>
<dbReference type="PANTHER" id="PTHR24043">
    <property type="entry name" value="SCAVENGER RECEPTOR CLASS F"/>
    <property type="match status" value="1"/>
</dbReference>
<evidence type="ECO:0000256" key="5">
    <source>
        <dbReference type="PROSITE-ProRule" id="PRU00076"/>
    </source>
</evidence>
<dbReference type="AlphaFoldDB" id="A0A8J4XE10"/>
<keyword evidence="1 5" id="KW-0245">EGF-like domain</keyword>
<evidence type="ECO:0000256" key="1">
    <source>
        <dbReference type="ARBA" id="ARBA00022536"/>
    </source>
</evidence>
<evidence type="ECO:0000313" key="11">
    <source>
        <dbReference type="Proteomes" id="UP000727407"/>
    </source>
</evidence>
<keyword evidence="11" id="KW-1185">Reference proteome</keyword>
<dbReference type="Proteomes" id="UP000727407">
    <property type="component" value="Unassembled WGS sequence"/>
</dbReference>
<dbReference type="InterPro" id="IPR002049">
    <property type="entry name" value="LE_dom"/>
</dbReference>
<gene>
    <name evidence="10" type="primary">scarf1</name>
    <name evidence="10" type="ORF">DAT39_009701</name>
</gene>
<accession>A0A8J4XE10</accession>